<comment type="caution">
    <text evidence="1">The sequence shown here is derived from an EMBL/GenBank/DDBJ whole genome shotgun (WGS) entry which is preliminary data.</text>
</comment>
<organism evidence="1 2">
    <name type="scientific">Aromia moschata</name>
    <dbReference type="NCBI Taxonomy" id="1265417"/>
    <lineage>
        <taxon>Eukaryota</taxon>
        <taxon>Metazoa</taxon>
        <taxon>Ecdysozoa</taxon>
        <taxon>Arthropoda</taxon>
        <taxon>Hexapoda</taxon>
        <taxon>Insecta</taxon>
        <taxon>Pterygota</taxon>
        <taxon>Neoptera</taxon>
        <taxon>Endopterygota</taxon>
        <taxon>Coleoptera</taxon>
        <taxon>Polyphaga</taxon>
        <taxon>Cucujiformia</taxon>
        <taxon>Chrysomeloidea</taxon>
        <taxon>Cerambycidae</taxon>
        <taxon>Cerambycinae</taxon>
        <taxon>Callichromatini</taxon>
        <taxon>Aromia</taxon>
    </lineage>
</organism>
<evidence type="ECO:0000313" key="2">
    <source>
        <dbReference type="Proteomes" id="UP001162162"/>
    </source>
</evidence>
<proteinExistence type="predicted"/>
<gene>
    <name evidence="1" type="ORF">NQ318_011258</name>
</gene>
<protein>
    <submittedName>
        <fullName evidence="1">Uncharacterized protein</fullName>
    </submittedName>
</protein>
<dbReference type="EMBL" id="JAPWTK010000095">
    <property type="protein sequence ID" value="KAJ8950765.1"/>
    <property type="molecule type" value="Genomic_DNA"/>
</dbReference>
<dbReference type="AlphaFoldDB" id="A0AAV8YJS0"/>
<evidence type="ECO:0000313" key="1">
    <source>
        <dbReference type="EMBL" id="KAJ8950765.1"/>
    </source>
</evidence>
<accession>A0AAV8YJS0</accession>
<dbReference type="Proteomes" id="UP001162162">
    <property type="component" value="Unassembled WGS sequence"/>
</dbReference>
<sequence length="196" mass="22608">MILDIDLIEYPYIFFDAEFESNLNKVNTPSKFCDRENNTIIEDEFPTAVVADHSHSIKKREIVVDEEAKVAYVNICDTDTDKKGPAPPPMMDELSRTTRDIEWSSFAKTSKEFFIKVLVVADNSMVKYHVTEENLTHYILTLMSHVRTYRVPVVILADRKTVSKPIVMDRRSTKVLLDEKIYKCRLSEAGKTRLAN</sequence>
<reference evidence="1" key="1">
    <citation type="journal article" date="2023" name="Insect Mol. Biol.">
        <title>Genome sequencing provides insights into the evolution of gene families encoding plant cell wall-degrading enzymes in longhorned beetles.</title>
        <authorList>
            <person name="Shin N.R."/>
            <person name="Okamura Y."/>
            <person name="Kirsch R."/>
            <person name="Pauchet Y."/>
        </authorList>
    </citation>
    <scope>NUCLEOTIDE SEQUENCE</scope>
    <source>
        <strain evidence="1">AMC_N1</strain>
    </source>
</reference>
<name>A0AAV8YJS0_9CUCU</name>
<keyword evidence="2" id="KW-1185">Reference proteome</keyword>